<keyword evidence="2" id="KW-1133">Transmembrane helix</keyword>
<comment type="caution">
    <text evidence="3">The sequence shown here is derived from an EMBL/GenBank/DDBJ whole genome shotgun (WGS) entry which is preliminary data.</text>
</comment>
<evidence type="ECO:0000256" key="2">
    <source>
        <dbReference type="SAM" id="Phobius"/>
    </source>
</evidence>
<keyword evidence="2" id="KW-0812">Transmembrane</keyword>
<sequence length="348" mass="40018">MKMRLTFAWKVFILYSLFFSTLILGIVLTVYFYISHSLTNSKTAEMEQTVKAISAQTDALLDRMNNLSQLFLFSNDVQDMLLDTLPYQNSDSNYFDLNLPERMQFKDTMLSIIGIRDIPRRVAVYNGKHTFVNYSITPRTDGMWIADLRTLPWIEQLNEKGGNELFLPPHADLWSTEREPVSVISFVRRLLYLKGGTTIGFLEIQQPSSLLDGIVKKSLPEGSRLTIRDGEGRIVYPYSKPDENDRPHASKKDGIPLRISGDPMDVRPFDLRRRSHEAGQARPADHRIRGRTPIFVYVNRHLFDYEFVNGADPNVKEVAGVRFPSIAVARIERSRLPERNHLVESRVQ</sequence>
<dbReference type="Proteomes" id="UP001153404">
    <property type="component" value="Unassembled WGS sequence"/>
</dbReference>
<evidence type="ECO:0000313" key="3">
    <source>
        <dbReference type="EMBL" id="MDG0813846.1"/>
    </source>
</evidence>
<evidence type="ECO:0000256" key="1">
    <source>
        <dbReference type="SAM" id="MobiDB-lite"/>
    </source>
</evidence>
<dbReference type="EMBL" id="JAPDIA010000009">
    <property type="protein sequence ID" value="MDG0813846.1"/>
    <property type="molecule type" value="Genomic_DNA"/>
</dbReference>
<feature type="region of interest" description="Disordered" evidence="1">
    <location>
        <begin position="237"/>
        <end position="262"/>
    </location>
</feature>
<organism evidence="3 4">
    <name type="scientific">Cohnella rhizosphaerae</name>
    <dbReference type="NCBI Taxonomy" id="1457232"/>
    <lineage>
        <taxon>Bacteria</taxon>
        <taxon>Bacillati</taxon>
        <taxon>Bacillota</taxon>
        <taxon>Bacilli</taxon>
        <taxon>Bacillales</taxon>
        <taxon>Paenibacillaceae</taxon>
        <taxon>Cohnella</taxon>
    </lineage>
</organism>
<evidence type="ECO:0000313" key="4">
    <source>
        <dbReference type="Proteomes" id="UP001153404"/>
    </source>
</evidence>
<dbReference type="AlphaFoldDB" id="A0A9X4KYU1"/>
<name>A0A9X4KYU1_9BACL</name>
<keyword evidence="2" id="KW-0472">Membrane</keyword>
<dbReference type="RefSeq" id="WP_277538296.1">
    <property type="nucleotide sequence ID" value="NZ_JAPDIA010000009.1"/>
</dbReference>
<proteinExistence type="predicted"/>
<gene>
    <name evidence="3" type="ORF">OMP40_34620</name>
</gene>
<feature type="transmembrane region" description="Helical" evidence="2">
    <location>
        <begin position="12"/>
        <end position="34"/>
    </location>
</feature>
<protein>
    <submittedName>
        <fullName evidence="3">Cache domain-containing protein</fullName>
    </submittedName>
</protein>
<accession>A0A9X4KYU1</accession>
<keyword evidence="4" id="KW-1185">Reference proteome</keyword>
<reference evidence="3" key="1">
    <citation type="submission" date="2022-10" db="EMBL/GenBank/DDBJ databases">
        <title>Comparative genomic analysis of Cohnella hashimotonis sp. nov., isolated from the International Space Station.</title>
        <authorList>
            <person name="Simpson A."/>
            <person name="Venkateswaran K."/>
        </authorList>
    </citation>
    <scope>NUCLEOTIDE SEQUENCE</scope>
    <source>
        <strain evidence="3">DSM 28161</strain>
    </source>
</reference>
<feature type="compositionally biased region" description="Basic and acidic residues" evidence="1">
    <location>
        <begin position="240"/>
        <end position="255"/>
    </location>
</feature>